<evidence type="ECO:0008006" key="4">
    <source>
        <dbReference type="Google" id="ProtNLM"/>
    </source>
</evidence>
<accession>A0ABV8S5S0</accession>
<comment type="caution">
    <text evidence="2">The sequence shown here is derived from an EMBL/GenBank/DDBJ whole genome shotgun (WGS) entry which is preliminary data.</text>
</comment>
<protein>
    <recommendedName>
        <fullName evidence="4">YtxH domain-containing protein</fullName>
    </recommendedName>
</protein>
<sequence>MRIGTFVLGGLAGAAVVMMMRRNQRFMTMASSIGQNVKGRMGGFKDEAIEKAMKSGFADGFRRIGEKRSEHSASHDGGLDQVKKLITQDPEVGKEVDEILEQNGHRHN</sequence>
<organism evidence="2 3">
    <name type="scientific">Cohnella boryungensis</name>
    <dbReference type="NCBI Taxonomy" id="768479"/>
    <lineage>
        <taxon>Bacteria</taxon>
        <taxon>Bacillati</taxon>
        <taxon>Bacillota</taxon>
        <taxon>Bacilli</taxon>
        <taxon>Bacillales</taxon>
        <taxon>Paenibacillaceae</taxon>
        <taxon>Cohnella</taxon>
    </lineage>
</organism>
<name>A0ABV8S5S0_9BACL</name>
<dbReference type="RefSeq" id="WP_204603376.1">
    <property type="nucleotide sequence ID" value="NZ_JBHSED010000005.1"/>
</dbReference>
<dbReference type="Proteomes" id="UP001595755">
    <property type="component" value="Unassembled WGS sequence"/>
</dbReference>
<evidence type="ECO:0000313" key="2">
    <source>
        <dbReference type="EMBL" id="MFC4302752.1"/>
    </source>
</evidence>
<evidence type="ECO:0000256" key="1">
    <source>
        <dbReference type="SAM" id="MobiDB-lite"/>
    </source>
</evidence>
<proteinExistence type="predicted"/>
<dbReference type="EMBL" id="JBHSED010000005">
    <property type="protein sequence ID" value="MFC4302752.1"/>
    <property type="molecule type" value="Genomic_DNA"/>
</dbReference>
<reference evidence="3" key="1">
    <citation type="journal article" date="2019" name="Int. J. Syst. Evol. Microbiol.">
        <title>The Global Catalogue of Microorganisms (GCM) 10K type strain sequencing project: providing services to taxonomists for standard genome sequencing and annotation.</title>
        <authorList>
            <consortium name="The Broad Institute Genomics Platform"/>
            <consortium name="The Broad Institute Genome Sequencing Center for Infectious Disease"/>
            <person name="Wu L."/>
            <person name="Ma J."/>
        </authorList>
    </citation>
    <scope>NUCLEOTIDE SEQUENCE [LARGE SCALE GENOMIC DNA]</scope>
    <source>
        <strain evidence="3">CGMCC 4.1641</strain>
    </source>
</reference>
<evidence type="ECO:0000313" key="3">
    <source>
        <dbReference type="Proteomes" id="UP001595755"/>
    </source>
</evidence>
<feature type="region of interest" description="Disordered" evidence="1">
    <location>
        <begin position="67"/>
        <end position="108"/>
    </location>
</feature>
<keyword evidence="3" id="KW-1185">Reference proteome</keyword>
<feature type="compositionally biased region" description="Basic and acidic residues" evidence="1">
    <location>
        <begin position="67"/>
        <end position="83"/>
    </location>
</feature>
<gene>
    <name evidence="2" type="ORF">ACFO1S_04755</name>
</gene>